<evidence type="ECO:0000259" key="3">
    <source>
        <dbReference type="PROSITE" id="PS50977"/>
    </source>
</evidence>
<dbReference type="PROSITE" id="PS50977">
    <property type="entry name" value="HTH_TETR_2"/>
    <property type="match status" value="1"/>
</dbReference>
<dbReference type="Proteomes" id="UP001184230">
    <property type="component" value="Unassembled WGS sequence"/>
</dbReference>
<organism evidence="4 5">
    <name type="scientific">Variovorax soli</name>
    <dbReference type="NCBI Taxonomy" id="376815"/>
    <lineage>
        <taxon>Bacteria</taxon>
        <taxon>Pseudomonadati</taxon>
        <taxon>Pseudomonadota</taxon>
        <taxon>Betaproteobacteria</taxon>
        <taxon>Burkholderiales</taxon>
        <taxon>Comamonadaceae</taxon>
        <taxon>Variovorax</taxon>
    </lineage>
</organism>
<keyword evidence="1 2" id="KW-0238">DNA-binding</keyword>
<evidence type="ECO:0000313" key="4">
    <source>
        <dbReference type="EMBL" id="MDR6537112.1"/>
    </source>
</evidence>
<sequence length="224" mass="24492">MRAPRPDGAATRALLLQTAGQVFAERGYADATSKEICARAGTPMASVNYHFGSREALYEEVLIEAHRQIVSVDELVEMTRALGDPRDKLRALLAHMLAPSSRENTPWGFRVVLREMMSPGPLAPALVDKAVRPKAKLLLGLLAAILELPGDHPAVQRALVFSVLPCIVMLVAPKEIPRKVLPAMAKDSEGMFEDLMRYVFAGLDALRKAHRAAATPPRDGRRRG</sequence>
<dbReference type="PRINTS" id="PR00455">
    <property type="entry name" value="HTHTETR"/>
</dbReference>
<evidence type="ECO:0000256" key="2">
    <source>
        <dbReference type="PROSITE-ProRule" id="PRU00335"/>
    </source>
</evidence>
<gene>
    <name evidence="4" type="ORF">J2739_002885</name>
</gene>
<dbReference type="EMBL" id="JAVDRF010000005">
    <property type="protein sequence ID" value="MDR6537112.1"/>
    <property type="molecule type" value="Genomic_DNA"/>
</dbReference>
<evidence type="ECO:0000313" key="5">
    <source>
        <dbReference type="Proteomes" id="UP001184230"/>
    </source>
</evidence>
<dbReference type="Gene3D" id="1.10.357.10">
    <property type="entry name" value="Tetracycline Repressor, domain 2"/>
    <property type="match status" value="1"/>
</dbReference>
<dbReference type="SUPFAM" id="SSF48498">
    <property type="entry name" value="Tetracyclin repressor-like, C-terminal domain"/>
    <property type="match status" value="1"/>
</dbReference>
<proteinExistence type="predicted"/>
<dbReference type="InterPro" id="IPR001647">
    <property type="entry name" value="HTH_TetR"/>
</dbReference>
<dbReference type="Pfam" id="PF09209">
    <property type="entry name" value="CecR_C"/>
    <property type="match status" value="1"/>
</dbReference>
<keyword evidence="5" id="KW-1185">Reference proteome</keyword>
<dbReference type="PANTHER" id="PTHR30055:SF235">
    <property type="entry name" value="TRANSCRIPTIONAL REGULATORY PROTEIN"/>
    <property type="match status" value="1"/>
</dbReference>
<protein>
    <submittedName>
        <fullName evidence="4">AcrR family transcriptional regulator</fullName>
    </submittedName>
</protein>
<dbReference type="InterPro" id="IPR050109">
    <property type="entry name" value="HTH-type_TetR-like_transc_reg"/>
</dbReference>
<reference evidence="4 5" key="1">
    <citation type="submission" date="2023-07" db="EMBL/GenBank/DDBJ databases">
        <title>Sorghum-associated microbial communities from plants grown in Nebraska, USA.</title>
        <authorList>
            <person name="Schachtman D."/>
        </authorList>
    </citation>
    <scope>NUCLEOTIDE SEQUENCE [LARGE SCALE GENOMIC DNA]</scope>
    <source>
        <strain evidence="4 5">DS1781</strain>
    </source>
</reference>
<feature type="DNA-binding region" description="H-T-H motif" evidence="2">
    <location>
        <begin position="32"/>
        <end position="51"/>
    </location>
</feature>
<name>A0ABU1NFN0_9BURK</name>
<dbReference type="PANTHER" id="PTHR30055">
    <property type="entry name" value="HTH-TYPE TRANSCRIPTIONAL REGULATOR RUTR"/>
    <property type="match status" value="1"/>
</dbReference>
<feature type="domain" description="HTH tetR-type" evidence="3">
    <location>
        <begin position="9"/>
        <end position="69"/>
    </location>
</feature>
<dbReference type="SUPFAM" id="SSF46689">
    <property type="entry name" value="Homeodomain-like"/>
    <property type="match status" value="1"/>
</dbReference>
<dbReference type="InterPro" id="IPR009057">
    <property type="entry name" value="Homeodomain-like_sf"/>
</dbReference>
<dbReference type="InterPro" id="IPR015292">
    <property type="entry name" value="Tscrpt_reg_YbiH_C"/>
</dbReference>
<comment type="caution">
    <text evidence="4">The sequence shown here is derived from an EMBL/GenBank/DDBJ whole genome shotgun (WGS) entry which is preliminary data.</text>
</comment>
<dbReference type="Pfam" id="PF00440">
    <property type="entry name" value="TetR_N"/>
    <property type="match status" value="1"/>
</dbReference>
<dbReference type="InterPro" id="IPR036271">
    <property type="entry name" value="Tet_transcr_reg_TetR-rel_C_sf"/>
</dbReference>
<evidence type="ECO:0000256" key="1">
    <source>
        <dbReference type="ARBA" id="ARBA00023125"/>
    </source>
</evidence>
<accession>A0ABU1NFN0</accession>